<dbReference type="AlphaFoldDB" id="A0A4P9WWP7"/>
<feature type="domain" description="C2H2-type" evidence="6">
    <location>
        <begin position="58"/>
        <end position="83"/>
    </location>
</feature>
<gene>
    <name evidence="7" type="ORF">CAUPRSCDRAFT_1865</name>
    <name evidence="8" type="ORF">CXG81DRAFT_6212</name>
</gene>
<dbReference type="Proteomes" id="UP000268535">
    <property type="component" value="Unassembled WGS sequence"/>
</dbReference>
<evidence type="ECO:0000256" key="5">
    <source>
        <dbReference type="PROSITE-ProRule" id="PRU00042"/>
    </source>
</evidence>
<evidence type="ECO:0000259" key="6">
    <source>
        <dbReference type="PROSITE" id="PS50157"/>
    </source>
</evidence>
<keyword evidence="1" id="KW-0479">Metal-binding</keyword>
<keyword evidence="2" id="KW-0677">Repeat</keyword>
<dbReference type="Pfam" id="PF00096">
    <property type="entry name" value="zf-C2H2"/>
    <property type="match status" value="2"/>
</dbReference>
<evidence type="ECO:0000256" key="4">
    <source>
        <dbReference type="ARBA" id="ARBA00022833"/>
    </source>
</evidence>
<dbReference type="PANTHER" id="PTHR19818">
    <property type="entry name" value="ZINC FINGER PROTEIN ZIC AND GLI"/>
    <property type="match status" value="1"/>
</dbReference>
<evidence type="ECO:0000256" key="2">
    <source>
        <dbReference type="ARBA" id="ARBA00022737"/>
    </source>
</evidence>
<dbReference type="GO" id="GO:0008270">
    <property type="term" value="F:zinc ion binding"/>
    <property type="evidence" value="ECO:0007669"/>
    <property type="project" value="UniProtKB-KW"/>
</dbReference>
<dbReference type="SMART" id="SM00355">
    <property type="entry name" value="ZnF_C2H2"/>
    <property type="match status" value="3"/>
</dbReference>
<feature type="non-terminal residue" evidence="7">
    <location>
        <position position="1"/>
    </location>
</feature>
<name>A0A4P9WWP7_9FUNG</name>
<sequence length="83" mass="9835">FECDLCGRQFKLKQYLTRHRRDIHQRPFHCPIENCHASFHLERKLAAHVAVHASGKPFICEVDECEAAYRRPSDLKRHVKDTH</sequence>
<dbReference type="InterPro" id="IPR036236">
    <property type="entry name" value="Znf_C2H2_sf"/>
</dbReference>
<evidence type="ECO:0000313" key="7">
    <source>
        <dbReference type="EMBL" id="RKO97871.1"/>
    </source>
</evidence>
<protein>
    <recommendedName>
        <fullName evidence="6">C2H2-type domain-containing protein</fullName>
    </recommendedName>
</protein>
<dbReference type="InterPro" id="IPR013087">
    <property type="entry name" value="Znf_C2H2_type"/>
</dbReference>
<dbReference type="InterPro" id="IPR050329">
    <property type="entry name" value="GLI_C2H2-zinc-finger"/>
</dbReference>
<dbReference type="SUPFAM" id="SSF57667">
    <property type="entry name" value="beta-beta-alpha zinc fingers"/>
    <property type="match status" value="2"/>
</dbReference>
<dbReference type="PANTHER" id="PTHR19818:SF139">
    <property type="entry name" value="PAIR-RULE PROTEIN ODD-PAIRED"/>
    <property type="match status" value="1"/>
</dbReference>
<reference evidence="8" key="2">
    <citation type="submission" date="2018-04" db="EMBL/GenBank/DDBJ databases">
        <title>Leveraging single-cell genomics to expand the Fungal Tree of Life.</title>
        <authorList>
            <consortium name="DOE Joint Genome Institute"/>
            <person name="Ahrendt S.R."/>
            <person name="Quandt C.A."/>
            <person name="Ciobanu D."/>
            <person name="Clum A."/>
            <person name="Salamov A."/>
            <person name="Andreopoulos B."/>
            <person name="Cheng J.-F."/>
            <person name="Woyke T."/>
            <person name="Pelin A."/>
            <person name="Henrissat B."/>
            <person name="Benny G.L."/>
            <person name="Smith M.E."/>
            <person name="James T.Y."/>
            <person name="Grigoriev I.V."/>
        </authorList>
    </citation>
    <scope>NUCLEOTIDE SEQUENCE</scope>
    <source>
        <strain evidence="8">ATCC 52028</strain>
    </source>
</reference>
<dbReference type="EMBL" id="ML014373">
    <property type="protein sequence ID" value="RKO98722.1"/>
    <property type="molecule type" value="Genomic_DNA"/>
</dbReference>
<feature type="domain" description="C2H2-type" evidence="6">
    <location>
        <begin position="1"/>
        <end position="24"/>
    </location>
</feature>
<dbReference type="OrthoDB" id="2155688at2759"/>
<dbReference type="GO" id="GO:0000978">
    <property type="term" value="F:RNA polymerase II cis-regulatory region sequence-specific DNA binding"/>
    <property type="evidence" value="ECO:0007669"/>
    <property type="project" value="TreeGrafter"/>
</dbReference>
<evidence type="ECO:0000256" key="1">
    <source>
        <dbReference type="ARBA" id="ARBA00022723"/>
    </source>
</evidence>
<keyword evidence="10" id="KW-1185">Reference proteome</keyword>
<evidence type="ECO:0000256" key="3">
    <source>
        <dbReference type="ARBA" id="ARBA00022771"/>
    </source>
</evidence>
<accession>A0A4P9WWP7</accession>
<dbReference type="GO" id="GO:0005634">
    <property type="term" value="C:nucleus"/>
    <property type="evidence" value="ECO:0007669"/>
    <property type="project" value="UniProtKB-ARBA"/>
</dbReference>
<reference evidence="9 10" key="1">
    <citation type="journal article" date="2018" name="Nat. Microbiol.">
        <title>Leveraging single-cell genomics to expand the fungal tree of life.</title>
        <authorList>
            <person name="Ahrendt S.R."/>
            <person name="Quandt C.A."/>
            <person name="Ciobanu D."/>
            <person name="Clum A."/>
            <person name="Salamov A."/>
            <person name="Andreopoulos B."/>
            <person name="Cheng J.F."/>
            <person name="Woyke T."/>
            <person name="Pelin A."/>
            <person name="Henrissat B."/>
            <person name="Reynolds N.K."/>
            <person name="Benny G.L."/>
            <person name="Smith M.E."/>
            <person name="James T.Y."/>
            <person name="Grigoriev I.V."/>
        </authorList>
    </citation>
    <scope>NUCLEOTIDE SEQUENCE [LARGE SCALE GENOMIC DNA]</scope>
    <source>
        <strain evidence="9 10">ATCC 52028</strain>
    </source>
</reference>
<keyword evidence="3 5" id="KW-0863">Zinc-finger</keyword>
<dbReference type="PROSITE" id="PS50157">
    <property type="entry name" value="ZINC_FINGER_C2H2_2"/>
    <property type="match status" value="3"/>
</dbReference>
<evidence type="ECO:0000313" key="10">
    <source>
        <dbReference type="Proteomes" id="UP000274922"/>
    </source>
</evidence>
<evidence type="ECO:0000313" key="9">
    <source>
        <dbReference type="Proteomes" id="UP000268535"/>
    </source>
</evidence>
<dbReference type="EMBL" id="ML009150">
    <property type="protein sequence ID" value="RKO97871.1"/>
    <property type="molecule type" value="Genomic_DNA"/>
</dbReference>
<proteinExistence type="predicted"/>
<dbReference type="GO" id="GO:0000981">
    <property type="term" value="F:DNA-binding transcription factor activity, RNA polymerase II-specific"/>
    <property type="evidence" value="ECO:0007669"/>
    <property type="project" value="TreeGrafter"/>
</dbReference>
<dbReference type="PROSITE" id="PS00028">
    <property type="entry name" value="ZINC_FINGER_C2H2_1"/>
    <property type="match status" value="3"/>
</dbReference>
<organism evidence="7 9">
    <name type="scientific">Caulochytrium protostelioides</name>
    <dbReference type="NCBI Taxonomy" id="1555241"/>
    <lineage>
        <taxon>Eukaryota</taxon>
        <taxon>Fungi</taxon>
        <taxon>Fungi incertae sedis</taxon>
        <taxon>Chytridiomycota</taxon>
        <taxon>Chytridiomycota incertae sedis</taxon>
        <taxon>Chytridiomycetes</taxon>
        <taxon>Caulochytriales</taxon>
        <taxon>Caulochytriaceae</taxon>
        <taxon>Caulochytrium</taxon>
    </lineage>
</organism>
<evidence type="ECO:0000313" key="8">
    <source>
        <dbReference type="EMBL" id="RKO98722.1"/>
    </source>
</evidence>
<reference evidence="7" key="3">
    <citation type="submission" date="2018-08" db="EMBL/GenBank/DDBJ databases">
        <title>Leveraging single-cell genomics to expand the Fungal Tree of Life.</title>
        <authorList>
            <consortium name="DOE Joint Genome Institute"/>
            <person name="Ahrendt S.R."/>
            <person name="Quandt C.A."/>
            <person name="Ciobanu D."/>
            <person name="Clum A."/>
            <person name="Salamov A."/>
            <person name="Andreopoulos B."/>
            <person name="Cheng J.-F."/>
            <person name="Woyke T."/>
            <person name="Pelin A."/>
            <person name="Henrissat B."/>
            <person name="Reynolds N."/>
            <person name="Benny G.L."/>
            <person name="Smith M.E."/>
            <person name="James T.Y."/>
            <person name="Grigoriev I.V."/>
        </authorList>
    </citation>
    <scope>NUCLEOTIDE SEQUENCE</scope>
    <source>
        <strain evidence="7">ATCC 52028</strain>
    </source>
</reference>
<dbReference type="STRING" id="1555241.A0A4P9WWP7"/>
<dbReference type="Gene3D" id="3.30.160.60">
    <property type="entry name" value="Classic Zinc Finger"/>
    <property type="match status" value="3"/>
</dbReference>
<dbReference type="Proteomes" id="UP000274922">
    <property type="component" value="Unassembled WGS sequence"/>
</dbReference>
<feature type="non-terminal residue" evidence="7">
    <location>
        <position position="83"/>
    </location>
</feature>
<dbReference type="FunFam" id="3.30.160.60:FF:000446">
    <property type="entry name" value="Zinc finger protein"/>
    <property type="match status" value="1"/>
</dbReference>
<feature type="domain" description="C2H2-type" evidence="6">
    <location>
        <begin position="28"/>
        <end position="57"/>
    </location>
</feature>
<keyword evidence="4" id="KW-0862">Zinc</keyword>
<dbReference type="GO" id="GO:0045944">
    <property type="term" value="P:positive regulation of transcription by RNA polymerase II"/>
    <property type="evidence" value="ECO:0007669"/>
    <property type="project" value="UniProtKB-ARBA"/>
</dbReference>